<dbReference type="GO" id="GO:0045893">
    <property type="term" value="P:positive regulation of DNA-templated transcription"/>
    <property type="evidence" value="ECO:0007669"/>
    <property type="project" value="TreeGrafter"/>
</dbReference>
<dbReference type="InterPro" id="IPR044759">
    <property type="entry name" value="bZIP_RF2"/>
</dbReference>
<keyword evidence="4" id="KW-0175">Coiled coil</keyword>
<dbReference type="GO" id="GO:0003677">
    <property type="term" value="F:DNA binding"/>
    <property type="evidence" value="ECO:0007669"/>
    <property type="project" value="TreeGrafter"/>
</dbReference>
<evidence type="ECO:0000259" key="6">
    <source>
        <dbReference type="PROSITE" id="PS50217"/>
    </source>
</evidence>
<dbReference type="AlphaFoldDB" id="A0A6P5MHR9"/>
<sequence length="264" mass="30294">MENTEMENNVVGATTGNERLSDQTNPKHYKNVHTIIGDCGHGDTNSSYPQFSKGISVCNPNMRNPNNGPDDQLVQFAELILGPNKFDPNMDPKKINKMISNRLSAQRSRQRKVRYLLNLEEQMKIFQEKVTILRTQITSYTNQKQLLMSEQTMLRQKLEAIEKEKSLRNAETEKKNAELKILKELRMKNELEELFGVPIFNWDAIRHPISSRPNLGQEKYNVDETSPEIMKVEMPPINEVVVLHANNMDFLAPSDGPAQPFGRE</sequence>
<keyword evidence="2" id="KW-0804">Transcription</keyword>
<dbReference type="PANTHER" id="PTHR46391:SF20">
    <property type="entry name" value="BASIC LEUCINE ZIPPER 61"/>
    <property type="match status" value="1"/>
</dbReference>
<evidence type="ECO:0000256" key="5">
    <source>
        <dbReference type="SAM" id="MobiDB-lite"/>
    </source>
</evidence>
<keyword evidence="3" id="KW-0539">Nucleus</keyword>
<dbReference type="InterPro" id="IPR052483">
    <property type="entry name" value="bZIP_transcription_regulators"/>
</dbReference>
<keyword evidence="7" id="KW-1185">Reference proteome</keyword>
<dbReference type="InterPro" id="IPR004827">
    <property type="entry name" value="bZIP"/>
</dbReference>
<dbReference type="PANTHER" id="PTHR46391">
    <property type="entry name" value="BASIC LEUCINE ZIPPER 34"/>
    <property type="match status" value="1"/>
</dbReference>
<dbReference type="GO" id="GO:0003700">
    <property type="term" value="F:DNA-binding transcription factor activity"/>
    <property type="evidence" value="ECO:0007669"/>
    <property type="project" value="InterPro"/>
</dbReference>
<reference evidence="8" key="2">
    <citation type="submission" date="2025-08" db="UniProtKB">
        <authorList>
            <consortium name="RefSeq"/>
        </authorList>
    </citation>
    <scope>IDENTIFICATION</scope>
    <source>
        <tissue evidence="8">Whole plant</tissue>
    </source>
</reference>
<reference evidence="7" key="1">
    <citation type="journal article" date="2016" name="Nat. Genet.">
        <title>The genome sequences of Arachis duranensis and Arachis ipaensis, the diploid ancestors of cultivated peanut.</title>
        <authorList>
            <person name="Bertioli D.J."/>
            <person name="Cannon S.B."/>
            <person name="Froenicke L."/>
            <person name="Huang G."/>
            <person name="Farmer A.D."/>
            <person name="Cannon E.K."/>
            <person name="Liu X."/>
            <person name="Gao D."/>
            <person name="Clevenger J."/>
            <person name="Dash S."/>
            <person name="Ren L."/>
            <person name="Moretzsohn M.C."/>
            <person name="Shirasawa K."/>
            <person name="Huang W."/>
            <person name="Vidigal B."/>
            <person name="Abernathy B."/>
            <person name="Chu Y."/>
            <person name="Niederhuth C.E."/>
            <person name="Umale P."/>
            <person name="Araujo A.C."/>
            <person name="Kozik A."/>
            <person name="Kim K.D."/>
            <person name="Burow M.D."/>
            <person name="Varshney R.K."/>
            <person name="Wang X."/>
            <person name="Zhang X."/>
            <person name="Barkley N."/>
            <person name="Guimaraes P.M."/>
            <person name="Isobe S."/>
            <person name="Guo B."/>
            <person name="Liao B."/>
            <person name="Stalker H.T."/>
            <person name="Schmitz R.J."/>
            <person name="Scheffler B.E."/>
            <person name="Leal-Bertioli S.C."/>
            <person name="Xun X."/>
            <person name="Jackson S.A."/>
            <person name="Michelmore R."/>
            <person name="Ozias-Akins P."/>
        </authorList>
    </citation>
    <scope>NUCLEOTIDE SEQUENCE [LARGE SCALE GENOMIC DNA]</scope>
    <source>
        <strain evidence="7">cv. V14167</strain>
    </source>
</reference>
<gene>
    <name evidence="8" type="primary">LOC107458287</name>
</gene>
<dbReference type="SMR" id="A0A6P5MHR9"/>
<evidence type="ECO:0000256" key="1">
    <source>
        <dbReference type="ARBA" id="ARBA00023015"/>
    </source>
</evidence>
<evidence type="ECO:0000256" key="4">
    <source>
        <dbReference type="SAM" id="Coils"/>
    </source>
</evidence>
<dbReference type="Pfam" id="PF00170">
    <property type="entry name" value="bZIP_1"/>
    <property type="match status" value="1"/>
</dbReference>
<keyword evidence="1" id="KW-0805">Transcription regulation</keyword>
<evidence type="ECO:0000313" key="7">
    <source>
        <dbReference type="Proteomes" id="UP000515211"/>
    </source>
</evidence>
<dbReference type="RefSeq" id="XP_020982541.1">
    <property type="nucleotide sequence ID" value="XM_021126882.2"/>
</dbReference>
<dbReference type="CDD" id="cd14703">
    <property type="entry name" value="bZIP_plant_RF2"/>
    <property type="match status" value="1"/>
</dbReference>
<dbReference type="PROSITE" id="PS50217">
    <property type="entry name" value="BZIP"/>
    <property type="match status" value="1"/>
</dbReference>
<dbReference type="Gene3D" id="1.20.5.170">
    <property type="match status" value="1"/>
</dbReference>
<feature type="region of interest" description="Disordered" evidence="5">
    <location>
        <begin position="1"/>
        <end position="25"/>
    </location>
</feature>
<evidence type="ECO:0000313" key="8">
    <source>
        <dbReference type="RefSeq" id="XP_020982541.1"/>
    </source>
</evidence>
<feature type="domain" description="BZIP" evidence="6">
    <location>
        <begin position="91"/>
        <end position="154"/>
    </location>
</feature>
<dbReference type="SMART" id="SM00338">
    <property type="entry name" value="BRLZ"/>
    <property type="match status" value="1"/>
</dbReference>
<dbReference type="Proteomes" id="UP000515211">
    <property type="component" value="Chromosome 7"/>
</dbReference>
<evidence type="ECO:0000256" key="2">
    <source>
        <dbReference type="ARBA" id="ARBA00023163"/>
    </source>
</evidence>
<organism evidence="7 8">
    <name type="scientific">Arachis duranensis</name>
    <name type="common">Wild peanut</name>
    <dbReference type="NCBI Taxonomy" id="130453"/>
    <lineage>
        <taxon>Eukaryota</taxon>
        <taxon>Viridiplantae</taxon>
        <taxon>Streptophyta</taxon>
        <taxon>Embryophyta</taxon>
        <taxon>Tracheophyta</taxon>
        <taxon>Spermatophyta</taxon>
        <taxon>Magnoliopsida</taxon>
        <taxon>eudicotyledons</taxon>
        <taxon>Gunneridae</taxon>
        <taxon>Pentapetalae</taxon>
        <taxon>rosids</taxon>
        <taxon>fabids</taxon>
        <taxon>Fabales</taxon>
        <taxon>Fabaceae</taxon>
        <taxon>Papilionoideae</taxon>
        <taxon>50 kb inversion clade</taxon>
        <taxon>dalbergioids sensu lato</taxon>
        <taxon>Dalbergieae</taxon>
        <taxon>Pterocarpus clade</taxon>
        <taxon>Arachis</taxon>
    </lineage>
</organism>
<dbReference type="GO" id="GO:0005634">
    <property type="term" value="C:nucleus"/>
    <property type="evidence" value="ECO:0007669"/>
    <property type="project" value="UniProtKB-ARBA"/>
</dbReference>
<dbReference type="InterPro" id="IPR046347">
    <property type="entry name" value="bZIP_sf"/>
</dbReference>
<dbReference type="KEGG" id="adu:107458287"/>
<dbReference type="GeneID" id="107458287"/>
<proteinExistence type="predicted"/>
<feature type="coiled-coil region" evidence="4">
    <location>
        <begin position="116"/>
        <end position="194"/>
    </location>
</feature>
<accession>A0A6P5MHR9</accession>
<dbReference type="SUPFAM" id="SSF57959">
    <property type="entry name" value="Leucine zipper domain"/>
    <property type="match status" value="1"/>
</dbReference>
<protein>
    <submittedName>
        <fullName evidence="8">Basic leucine zipper 34-like</fullName>
    </submittedName>
</protein>
<name>A0A6P5MHR9_ARADU</name>
<dbReference type="PROSITE" id="PS00036">
    <property type="entry name" value="BZIP_BASIC"/>
    <property type="match status" value="1"/>
</dbReference>
<evidence type="ECO:0000256" key="3">
    <source>
        <dbReference type="ARBA" id="ARBA00023242"/>
    </source>
</evidence>